<feature type="region of interest" description="Disordered" evidence="1">
    <location>
        <begin position="241"/>
        <end position="266"/>
    </location>
</feature>
<organism evidence="2">
    <name type="scientific">Methylobacterium bullatum</name>
    <dbReference type="NCBI Taxonomy" id="570505"/>
    <lineage>
        <taxon>Bacteria</taxon>
        <taxon>Pseudomonadati</taxon>
        <taxon>Pseudomonadota</taxon>
        <taxon>Alphaproteobacteria</taxon>
        <taxon>Hyphomicrobiales</taxon>
        <taxon>Methylobacteriaceae</taxon>
        <taxon>Methylobacterium</taxon>
    </lineage>
</organism>
<name>A0A679JMQ5_9HYPH</name>
<evidence type="ECO:0000256" key="1">
    <source>
        <dbReference type="SAM" id="MobiDB-lite"/>
    </source>
</evidence>
<geneLocation type="plasmid" evidence="2">
    <name>1</name>
</geneLocation>
<dbReference type="AlphaFoldDB" id="A0A679JMQ5"/>
<protein>
    <recommendedName>
        <fullName evidence="3">DUF4241 domain-containing protein</fullName>
    </recommendedName>
</protein>
<sequence length="266" mass="28432">MNRRLVLTAVPALGLAALAAVWWGRTRERPSYPVDIPAGPNLAVTALSDTMLAERAITRLPLGEADFPTGAIVATDPAVQPERPAFARRAPPGRYPITIYKAQDRVALAEIRFARGTPSHWQMALLPGQDARTLKDDEVYGFPVDAGLGALMDVAARSAFLRRDAQEQKRPGYGSSYDDIIHAPLEAAGGTEVMLKPLADDPATLAVFQSGWGDGVYASYWGLDEEDRPVLLVTDLSVIEDGNGAPSKQPSLSGSPESTASGTDRP</sequence>
<keyword evidence="2" id="KW-0614">Plasmid</keyword>
<dbReference type="RefSeq" id="WP_147832591.1">
    <property type="nucleotide sequence ID" value="NZ_LR743510.1"/>
</dbReference>
<evidence type="ECO:0000313" key="2">
    <source>
        <dbReference type="EMBL" id="CAA2137855.1"/>
    </source>
</evidence>
<feature type="compositionally biased region" description="Polar residues" evidence="1">
    <location>
        <begin position="246"/>
        <end position="266"/>
    </location>
</feature>
<evidence type="ECO:0008006" key="3">
    <source>
        <dbReference type="Google" id="ProtNLM"/>
    </source>
</evidence>
<dbReference type="InterPro" id="IPR025335">
    <property type="entry name" value="DUF4241"/>
</dbReference>
<accession>A0A679JMQ5</accession>
<dbReference type="Pfam" id="PF14025">
    <property type="entry name" value="DUF4241"/>
    <property type="match status" value="1"/>
</dbReference>
<dbReference type="EMBL" id="LR743510">
    <property type="protein sequence ID" value="CAA2137855.1"/>
    <property type="molecule type" value="Genomic_DNA"/>
</dbReference>
<reference evidence="2" key="1">
    <citation type="submission" date="2019-12" db="EMBL/GenBank/DDBJ databases">
        <authorList>
            <person name="Cremers G."/>
        </authorList>
    </citation>
    <scope>NUCLEOTIDE SEQUENCE</scope>
    <source>
        <strain evidence="2">Mbul2</strain>
        <plasmid evidence="2">1</plasmid>
    </source>
</reference>
<gene>
    <name evidence="2" type="ORF">MBLL_00858</name>
</gene>
<proteinExistence type="predicted"/>